<dbReference type="Pfam" id="PF13360">
    <property type="entry name" value="PQQ_2"/>
    <property type="match status" value="1"/>
</dbReference>
<dbReference type="SUPFAM" id="SSF50998">
    <property type="entry name" value="Quinoprotein alcohol dehydrogenase-like"/>
    <property type="match status" value="1"/>
</dbReference>
<dbReference type="InterPro" id="IPR018391">
    <property type="entry name" value="PQQ_b-propeller_rpt"/>
</dbReference>
<feature type="region of interest" description="Disordered" evidence="1">
    <location>
        <begin position="24"/>
        <end position="72"/>
    </location>
</feature>
<dbReference type="InterPro" id="IPR011047">
    <property type="entry name" value="Quinoprotein_ADH-like_sf"/>
</dbReference>
<feature type="domain" description="Pyrrolo-quinoline quinone repeat" evidence="3">
    <location>
        <begin position="166"/>
        <end position="362"/>
    </location>
</feature>
<dbReference type="InterPro" id="IPR002372">
    <property type="entry name" value="PQQ_rpt_dom"/>
</dbReference>
<organism evidence="4 5">
    <name type="scientific">Dactylosporangium aurantiacum</name>
    <dbReference type="NCBI Taxonomy" id="35754"/>
    <lineage>
        <taxon>Bacteria</taxon>
        <taxon>Bacillati</taxon>
        <taxon>Actinomycetota</taxon>
        <taxon>Actinomycetes</taxon>
        <taxon>Micromonosporales</taxon>
        <taxon>Micromonosporaceae</taxon>
        <taxon>Dactylosporangium</taxon>
    </lineage>
</organism>
<dbReference type="OrthoDB" id="3289219at2"/>
<dbReference type="EMBL" id="CP073767">
    <property type="protein sequence ID" value="UWZ59245.1"/>
    <property type="molecule type" value="Genomic_DNA"/>
</dbReference>
<dbReference type="SMART" id="SM00564">
    <property type="entry name" value="PQQ"/>
    <property type="match status" value="3"/>
</dbReference>
<protein>
    <submittedName>
        <fullName evidence="4">PQQ-binding-like beta-propeller repeat protein</fullName>
    </submittedName>
</protein>
<dbReference type="Gene3D" id="2.130.10.10">
    <property type="entry name" value="YVTN repeat-like/Quinoprotein amine dehydrogenase"/>
    <property type="match status" value="1"/>
</dbReference>
<evidence type="ECO:0000256" key="2">
    <source>
        <dbReference type="SAM" id="SignalP"/>
    </source>
</evidence>
<feature type="chain" id="PRO_5040317176" evidence="2">
    <location>
        <begin position="28"/>
        <end position="412"/>
    </location>
</feature>
<dbReference type="AlphaFoldDB" id="A0A9Q9MLR1"/>
<keyword evidence="5" id="KW-1185">Reference proteome</keyword>
<reference evidence="4" key="1">
    <citation type="submission" date="2021-04" db="EMBL/GenBank/DDBJ databases">
        <title>Dactylosporangium aurantiacum NRRL B-8018 full assembly.</title>
        <authorList>
            <person name="Hartkoorn R.C."/>
            <person name="Beaudoing E."/>
            <person name="Hot D."/>
        </authorList>
    </citation>
    <scope>NUCLEOTIDE SEQUENCE</scope>
    <source>
        <strain evidence="4">NRRL B-8018</strain>
    </source>
</reference>
<gene>
    <name evidence="4" type="ORF">Daura_25650</name>
</gene>
<dbReference type="PANTHER" id="PTHR34512">
    <property type="entry name" value="CELL SURFACE PROTEIN"/>
    <property type="match status" value="1"/>
</dbReference>
<dbReference type="InterPro" id="IPR015943">
    <property type="entry name" value="WD40/YVTN_repeat-like_dom_sf"/>
</dbReference>
<evidence type="ECO:0000259" key="3">
    <source>
        <dbReference type="Pfam" id="PF13360"/>
    </source>
</evidence>
<evidence type="ECO:0000313" key="5">
    <source>
        <dbReference type="Proteomes" id="UP001058003"/>
    </source>
</evidence>
<keyword evidence="2" id="KW-0732">Signal</keyword>
<evidence type="ECO:0000256" key="1">
    <source>
        <dbReference type="SAM" id="MobiDB-lite"/>
    </source>
</evidence>
<feature type="compositionally biased region" description="Low complexity" evidence="1">
    <location>
        <begin position="24"/>
        <end position="50"/>
    </location>
</feature>
<feature type="signal peptide" evidence="2">
    <location>
        <begin position="1"/>
        <end position="27"/>
    </location>
</feature>
<proteinExistence type="predicted"/>
<name>A0A9Q9MLR1_9ACTN</name>
<accession>A0A9Q9MLR1</accession>
<sequence>MPWGLARVAALALVAVIVGGAAPQSTAAPQSAPHGAPHGAPQGAAPSAAGRGEGWTHDGFDAGNSGYNPGERGINAGSVGRLRQRWAVTPAAGAEGCAPALPPPLVAGGRVYILDGEGVTALDAATGRRIWRDPEILDSADFRTLVVSDGLLIVAGTSCYANSDPDGHLYALDAATGARRWHVVQEPPVNELVVDAGTVVASGWATMTNEDTVIAYRGRDGGRRWSRAGAVLAGPVSAAGRVLLHDAHGTAAVTVGGGRELWRTKVRWTPRAASGDRFVAVPDPVGQGDLTGLVAIRAGDGGIAWRRPGTAEDVAIDGRRVYAAAGGTLTALHAGRGTRLWSRTLPGAVGRPVRAGGLLYVTVEGRPLRILSPVTGGDVPGAGRFDHASGHAVVTGGRLYLTDGSTLRMYGP</sequence>
<dbReference type="KEGG" id="daur:Daura_25650"/>
<evidence type="ECO:0000313" key="4">
    <source>
        <dbReference type="EMBL" id="UWZ59245.1"/>
    </source>
</evidence>
<dbReference type="PANTHER" id="PTHR34512:SF30">
    <property type="entry name" value="OUTER MEMBRANE PROTEIN ASSEMBLY FACTOR BAMB"/>
    <property type="match status" value="1"/>
</dbReference>
<dbReference type="Proteomes" id="UP001058003">
    <property type="component" value="Chromosome"/>
</dbReference>
<dbReference type="Gene3D" id="2.140.10.10">
    <property type="entry name" value="Quinoprotein alcohol dehydrogenase-like superfamily"/>
    <property type="match status" value="1"/>
</dbReference>